<keyword evidence="2" id="KW-1185">Reference proteome</keyword>
<proteinExistence type="predicted"/>
<protein>
    <submittedName>
        <fullName evidence="1">11832_t:CDS:1</fullName>
    </submittedName>
</protein>
<evidence type="ECO:0000313" key="1">
    <source>
        <dbReference type="EMBL" id="CAG8472488.1"/>
    </source>
</evidence>
<accession>A0A9N8W6B0</accession>
<dbReference type="Proteomes" id="UP000789706">
    <property type="component" value="Unassembled WGS sequence"/>
</dbReference>
<sequence length="198" mass="22883">MKLIGSKKFFSIGKLFKRSSSKVRPEDKSMHEETSIQATSILEENIDINLSSPTQEEASIKQILITETTSVTEEKSVVNSINMTQKESSIKPKLIIDAKSVLKSFEDLTLSNINFTEVKSILKNINTTQNERSCELTSISDTTLKFSSSDYNEEERINDINKILGEMQDYVEKTKKHQERSRQIYYYSKEWKSEKKYQ</sequence>
<name>A0A9N8W6B0_9GLOM</name>
<organism evidence="1 2">
    <name type="scientific">Diversispora eburnea</name>
    <dbReference type="NCBI Taxonomy" id="1213867"/>
    <lineage>
        <taxon>Eukaryota</taxon>
        <taxon>Fungi</taxon>
        <taxon>Fungi incertae sedis</taxon>
        <taxon>Mucoromycota</taxon>
        <taxon>Glomeromycotina</taxon>
        <taxon>Glomeromycetes</taxon>
        <taxon>Diversisporales</taxon>
        <taxon>Diversisporaceae</taxon>
        <taxon>Diversispora</taxon>
    </lineage>
</organism>
<evidence type="ECO:0000313" key="2">
    <source>
        <dbReference type="Proteomes" id="UP000789706"/>
    </source>
</evidence>
<dbReference type="AlphaFoldDB" id="A0A9N8W6B0"/>
<reference evidence="1" key="1">
    <citation type="submission" date="2021-06" db="EMBL/GenBank/DDBJ databases">
        <authorList>
            <person name="Kallberg Y."/>
            <person name="Tangrot J."/>
            <person name="Rosling A."/>
        </authorList>
    </citation>
    <scope>NUCLEOTIDE SEQUENCE</scope>
    <source>
        <strain evidence="1">AZ414A</strain>
    </source>
</reference>
<dbReference type="EMBL" id="CAJVPK010000199">
    <property type="protein sequence ID" value="CAG8472488.1"/>
    <property type="molecule type" value="Genomic_DNA"/>
</dbReference>
<comment type="caution">
    <text evidence="1">The sequence shown here is derived from an EMBL/GenBank/DDBJ whole genome shotgun (WGS) entry which is preliminary data.</text>
</comment>
<gene>
    <name evidence="1" type="ORF">DEBURN_LOCUS3229</name>
</gene>